<evidence type="ECO:0000313" key="15">
    <source>
        <dbReference type="EMBL" id="QQR31888.1"/>
    </source>
</evidence>
<protein>
    <recommendedName>
        <fullName evidence="10">Small ribosomal subunit biogenesis GTPase RsgA</fullName>
        <ecNumber evidence="10">3.6.1.-</ecNumber>
    </recommendedName>
</protein>
<evidence type="ECO:0000256" key="1">
    <source>
        <dbReference type="ARBA" id="ARBA00022490"/>
    </source>
</evidence>
<dbReference type="GO" id="GO:0005737">
    <property type="term" value="C:cytoplasm"/>
    <property type="evidence" value="ECO:0007669"/>
    <property type="project" value="UniProtKB-SubCell"/>
</dbReference>
<feature type="domain" description="EngC GTPase" evidence="12">
    <location>
        <begin position="102"/>
        <end position="249"/>
    </location>
</feature>
<evidence type="ECO:0000256" key="8">
    <source>
        <dbReference type="ARBA" id="ARBA00022884"/>
    </source>
</evidence>
<evidence type="ECO:0000256" key="7">
    <source>
        <dbReference type="ARBA" id="ARBA00022833"/>
    </source>
</evidence>
<sequence length="352" mass="38912">MTDIKTYGFPEELIPPEGPALPARVTAVFKGRWQLITPEGQQYATLKTKEYIYESGEEFPTTGDYVLALPAPGDWQIVRTLPRKSFFSRLDGWHGTEQAVAANMDVVFAVQSLNENFSLKRLERYLTLGWNSGARPVVVLTKADLPGDHGEMLREAKAVAGEAPVFALSSKTGEGMEQLAPYLRPGTTAAFLGSSGVGKSSLINALAGEEIMSVSGVREYDSAGRHTTTHRQLLLLKSGVLVIDTPGMRELGMWDAGEGLSTAFPDVERFLGRCRFSDCKHEREPGCAIKAAIENGELDPERWESYKLLNGESERSRRLGAVRRKQGQPSKALAKSRRQERKYRGKNFPGEY</sequence>
<keyword evidence="16" id="KW-1185">Reference proteome</keyword>
<evidence type="ECO:0000259" key="13">
    <source>
        <dbReference type="PROSITE" id="PS51721"/>
    </source>
</evidence>
<dbReference type="HAMAP" id="MF_01820">
    <property type="entry name" value="GTPase_RsgA"/>
    <property type="match status" value="1"/>
</dbReference>
<evidence type="ECO:0000256" key="3">
    <source>
        <dbReference type="ARBA" id="ARBA00022723"/>
    </source>
</evidence>
<keyword evidence="5 10" id="KW-0547">Nucleotide-binding</keyword>
<feature type="compositionally biased region" description="Basic residues" evidence="11">
    <location>
        <begin position="334"/>
        <end position="345"/>
    </location>
</feature>
<dbReference type="EMBL" id="CP065321">
    <property type="protein sequence ID" value="QQR31888.1"/>
    <property type="molecule type" value="Genomic_DNA"/>
</dbReference>
<dbReference type="Proteomes" id="UP000596035">
    <property type="component" value="Chromosome"/>
</dbReference>
<dbReference type="InterPro" id="IPR030378">
    <property type="entry name" value="G_CP_dom"/>
</dbReference>
<dbReference type="AlphaFoldDB" id="A0A1Z2XVZ6"/>
<feature type="binding site" evidence="10">
    <location>
        <position position="281"/>
    </location>
    <ligand>
        <name>Zn(2+)</name>
        <dbReference type="ChEBI" id="CHEBI:29105"/>
    </ligand>
</feature>
<organism evidence="15 17">
    <name type="scientific">Acutalibacter muris</name>
    <dbReference type="NCBI Taxonomy" id="1796620"/>
    <lineage>
        <taxon>Bacteria</taxon>
        <taxon>Bacillati</taxon>
        <taxon>Bacillota</taxon>
        <taxon>Clostridia</taxon>
        <taxon>Eubacteriales</taxon>
        <taxon>Acutalibacteraceae</taxon>
        <taxon>Acutalibacter</taxon>
    </lineage>
</organism>
<proteinExistence type="inferred from homology"/>
<feature type="binding site" evidence="10">
    <location>
        <begin position="193"/>
        <end position="201"/>
    </location>
    <ligand>
        <name>GTP</name>
        <dbReference type="ChEBI" id="CHEBI:37565"/>
    </ligand>
</feature>
<feature type="binding site" evidence="10">
    <location>
        <position position="279"/>
    </location>
    <ligand>
        <name>Zn(2+)</name>
        <dbReference type="ChEBI" id="CHEBI:29105"/>
    </ligand>
</feature>
<reference evidence="15 17" key="3">
    <citation type="submission" date="2020-11" db="EMBL/GenBank/DDBJ databases">
        <title>Closed and high quality bacterial genomes of the OMM12 community.</title>
        <authorList>
            <person name="Marbouty M."/>
            <person name="Lamy-Besnier Q."/>
            <person name="Debarbieux L."/>
            <person name="Koszul R."/>
        </authorList>
    </citation>
    <scope>NUCLEOTIDE SEQUENCE [LARGE SCALE GENOMIC DNA]</scope>
    <source>
        <strain evidence="15 17">KB18</strain>
    </source>
</reference>
<comment type="subcellular location">
    <subcellularLocation>
        <location evidence="10">Cytoplasm</location>
    </subcellularLocation>
</comment>
<dbReference type="PANTHER" id="PTHR32120">
    <property type="entry name" value="SMALL RIBOSOMAL SUBUNIT BIOGENESIS GTPASE RSGA"/>
    <property type="match status" value="1"/>
</dbReference>
<dbReference type="GO" id="GO:0019843">
    <property type="term" value="F:rRNA binding"/>
    <property type="evidence" value="ECO:0007669"/>
    <property type="project" value="UniProtKB-KW"/>
</dbReference>
<dbReference type="InterPro" id="IPR010914">
    <property type="entry name" value="RsgA_GTPase_dom"/>
</dbReference>
<keyword evidence="9 10" id="KW-0342">GTP-binding</keyword>
<feature type="binding site" evidence="10">
    <location>
        <begin position="141"/>
        <end position="144"/>
    </location>
    <ligand>
        <name>GTP</name>
        <dbReference type="ChEBI" id="CHEBI:37565"/>
    </ligand>
</feature>
<evidence type="ECO:0000256" key="2">
    <source>
        <dbReference type="ARBA" id="ARBA00022517"/>
    </source>
</evidence>
<evidence type="ECO:0000313" key="16">
    <source>
        <dbReference type="Proteomes" id="UP000196710"/>
    </source>
</evidence>
<feature type="binding site" evidence="10">
    <location>
        <position position="287"/>
    </location>
    <ligand>
        <name>Zn(2+)</name>
        <dbReference type="ChEBI" id="CHEBI:29105"/>
    </ligand>
</feature>
<comment type="similarity">
    <text evidence="10">Belongs to the TRAFAC class YlqF/YawG GTPase family. RsgA subfamily.</text>
</comment>
<feature type="binding site" evidence="10">
    <location>
        <position position="274"/>
    </location>
    <ligand>
        <name>Zn(2+)</name>
        <dbReference type="ChEBI" id="CHEBI:29105"/>
    </ligand>
</feature>
<comment type="subunit">
    <text evidence="10">Monomer. Associates with 30S ribosomal subunit, binds 16S rRNA.</text>
</comment>
<name>A0A1Z2XVZ6_9FIRM</name>
<dbReference type="PROSITE" id="PS50936">
    <property type="entry name" value="ENGC_GTPASE"/>
    <property type="match status" value="1"/>
</dbReference>
<dbReference type="PANTHER" id="PTHR32120:SF10">
    <property type="entry name" value="SMALL RIBOSOMAL SUBUNIT BIOGENESIS GTPASE RSGA"/>
    <property type="match status" value="1"/>
</dbReference>
<keyword evidence="4 10" id="KW-0699">rRNA-binding</keyword>
<evidence type="ECO:0000256" key="11">
    <source>
        <dbReference type="SAM" id="MobiDB-lite"/>
    </source>
</evidence>
<dbReference type="KEGG" id="amur:ADH66_19280"/>
<comment type="function">
    <text evidence="10">One of several proteins that assist in the late maturation steps of the functional core of the 30S ribosomal subunit. Helps release RbfA from mature subunits. May play a role in the assembly of ribosomal proteins into the subunit. Circularly permuted GTPase that catalyzes slow GTP hydrolysis, GTPase activity is stimulated by the 30S ribosomal subunit.</text>
</comment>
<feature type="region of interest" description="Disordered" evidence="11">
    <location>
        <begin position="317"/>
        <end position="352"/>
    </location>
</feature>
<dbReference type="Gene3D" id="1.10.40.50">
    <property type="entry name" value="Probable gtpase engc, domain 3"/>
    <property type="match status" value="1"/>
</dbReference>
<evidence type="ECO:0000256" key="6">
    <source>
        <dbReference type="ARBA" id="ARBA00022801"/>
    </source>
</evidence>
<dbReference type="Pfam" id="PF03193">
    <property type="entry name" value="RsgA_GTPase"/>
    <property type="match status" value="1"/>
</dbReference>
<reference evidence="16" key="2">
    <citation type="submission" date="2017-05" db="EMBL/GenBank/DDBJ databases">
        <title>Improved OligoMM genomes.</title>
        <authorList>
            <person name="Garzetti D."/>
        </authorList>
    </citation>
    <scope>NUCLEOTIDE SEQUENCE [LARGE SCALE GENOMIC DNA]</scope>
    <source>
        <strain evidence="16">KB18</strain>
    </source>
</reference>
<evidence type="ECO:0000256" key="9">
    <source>
        <dbReference type="ARBA" id="ARBA00023134"/>
    </source>
</evidence>
<dbReference type="RefSeq" id="WP_066537449.1">
    <property type="nucleotide sequence ID" value="NZ_CAPVCI010000031.1"/>
</dbReference>
<dbReference type="Proteomes" id="UP000196710">
    <property type="component" value="Chromosome"/>
</dbReference>
<feature type="domain" description="CP-type G" evidence="13">
    <location>
        <begin position="94"/>
        <end position="251"/>
    </location>
</feature>
<evidence type="ECO:0000313" key="14">
    <source>
        <dbReference type="EMBL" id="ASB42591.1"/>
    </source>
</evidence>
<evidence type="ECO:0000256" key="10">
    <source>
        <dbReference type="HAMAP-Rule" id="MF_01820"/>
    </source>
</evidence>
<keyword evidence="8 10" id="KW-0694">RNA-binding</keyword>
<dbReference type="GO" id="GO:0003924">
    <property type="term" value="F:GTPase activity"/>
    <property type="evidence" value="ECO:0007669"/>
    <property type="project" value="UniProtKB-UniRule"/>
</dbReference>
<evidence type="ECO:0000259" key="12">
    <source>
        <dbReference type="PROSITE" id="PS50936"/>
    </source>
</evidence>
<dbReference type="CDD" id="cd01854">
    <property type="entry name" value="YjeQ_EngC"/>
    <property type="match status" value="1"/>
</dbReference>
<comment type="cofactor">
    <cofactor evidence="10">
        <name>Zn(2+)</name>
        <dbReference type="ChEBI" id="CHEBI:29105"/>
    </cofactor>
    <text evidence="10">Binds 1 zinc ion per subunit.</text>
</comment>
<dbReference type="GO" id="GO:0042274">
    <property type="term" value="P:ribosomal small subunit biogenesis"/>
    <property type="evidence" value="ECO:0007669"/>
    <property type="project" value="UniProtKB-UniRule"/>
</dbReference>
<dbReference type="InterPro" id="IPR004881">
    <property type="entry name" value="Ribosome_biogen_GTPase_RsgA"/>
</dbReference>
<dbReference type="InterPro" id="IPR027417">
    <property type="entry name" value="P-loop_NTPase"/>
</dbReference>
<dbReference type="NCBIfam" id="TIGR00157">
    <property type="entry name" value="ribosome small subunit-dependent GTPase A"/>
    <property type="match status" value="1"/>
</dbReference>
<keyword evidence="1 10" id="KW-0963">Cytoplasm</keyword>
<accession>A0A1Z2XVZ6</accession>
<keyword evidence="7 10" id="KW-0862">Zinc</keyword>
<dbReference type="SUPFAM" id="SSF52540">
    <property type="entry name" value="P-loop containing nucleoside triphosphate hydrolases"/>
    <property type="match status" value="1"/>
</dbReference>
<dbReference type="EC" id="3.6.1.-" evidence="10"/>
<dbReference type="GO" id="GO:0005525">
    <property type="term" value="F:GTP binding"/>
    <property type="evidence" value="ECO:0007669"/>
    <property type="project" value="UniProtKB-UniRule"/>
</dbReference>
<reference evidence="14" key="1">
    <citation type="journal article" date="2017" name="Genome Announc.">
        <title>High-Quality Whole-Genome Sequences of the Oligo-Mouse-Microbiota Bacterial Community.</title>
        <authorList>
            <person name="Garzetti D."/>
            <person name="Brugiroux S."/>
            <person name="Bunk B."/>
            <person name="Pukall R."/>
            <person name="McCoy K.D."/>
            <person name="Macpherson A.J."/>
            <person name="Stecher B."/>
        </authorList>
    </citation>
    <scope>NUCLEOTIDE SEQUENCE</scope>
    <source>
        <strain evidence="14">KB18</strain>
    </source>
</reference>
<dbReference type="EMBL" id="CP021422">
    <property type="protein sequence ID" value="ASB42591.1"/>
    <property type="molecule type" value="Genomic_DNA"/>
</dbReference>
<gene>
    <name evidence="10 15" type="primary">rsgA</name>
    <name evidence="14" type="ORF">ADH66_19280</name>
    <name evidence="15" type="ORF">I5Q82_09710</name>
</gene>
<evidence type="ECO:0000256" key="5">
    <source>
        <dbReference type="ARBA" id="ARBA00022741"/>
    </source>
</evidence>
<dbReference type="PROSITE" id="PS51721">
    <property type="entry name" value="G_CP"/>
    <property type="match status" value="1"/>
</dbReference>
<keyword evidence="2 10" id="KW-0690">Ribosome biogenesis</keyword>
<dbReference type="GO" id="GO:0046872">
    <property type="term" value="F:metal ion binding"/>
    <property type="evidence" value="ECO:0007669"/>
    <property type="project" value="UniProtKB-KW"/>
</dbReference>
<dbReference type="Gene3D" id="3.40.50.300">
    <property type="entry name" value="P-loop containing nucleotide triphosphate hydrolases"/>
    <property type="match status" value="1"/>
</dbReference>
<evidence type="ECO:0000256" key="4">
    <source>
        <dbReference type="ARBA" id="ARBA00022730"/>
    </source>
</evidence>
<keyword evidence="3 10" id="KW-0479">Metal-binding</keyword>
<evidence type="ECO:0000313" key="17">
    <source>
        <dbReference type="Proteomes" id="UP000596035"/>
    </source>
</evidence>
<keyword evidence="6 10" id="KW-0378">Hydrolase</keyword>